<keyword evidence="1" id="KW-1133">Transmembrane helix</keyword>
<gene>
    <name evidence="2" type="ORF">LZ480_01480</name>
</gene>
<evidence type="ECO:0000313" key="2">
    <source>
        <dbReference type="EMBL" id="MCH7320543.1"/>
    </source>
</evidence>
<keyword evidence="1" id="KW-0812">Transmembrane</keyword>
<protein>
    <submittedName>
        <fullName evidence="2">Uncharacterized protein</fullName>
    </submittedName>
</protein>
<dbReference type="EMBL" id="JAKZFC010000001">
    <property type="protein sequence ID" value="MCH7320543.1"/>
    <property type="molecule type" value="Genomic_DNA"/>
</dbReference>
<dbReference type="RefSeq" id="WP_241367557.1">
    <property type="nucleotide sequence ID" value="NZ_JAKZFC010000001.1"/>
</dbReference>
<evidence type="ECO:0000313" key="3">
    <source>
        <dbReference type="Proteomes" id="UP001316087"/>
    </source>
</evidence>
<sequence>MLVMNALSHDVTILAFVLIQTIAYSGLLIHETNTVQKVFTFWTVLYLCKW</sequence>
<reference evidence="2 3" key="1">
    <citation type="submission" date="2022-03" db="EMBL/GenBank/DDBJ databases">
        <authorList>
            <person name="Jo J.-H."/>
            <person name="Im W.-T."/>
        </authorList>
    </citation>
    <scope>NUCLEOTIDE SEQUENCE [LARGE SCALE GENOMIC DNA]</scope>
    <source>
        <strain evidence="2 3">MA9</strain>
    </source>
</reference>
<keyword evidence="1" id="KW-0472">Membrane</keyword>
<accession>A0ABS9U998</accession>
<feature type="transmembrane region" description="Helical" evidence="1">
    <location>
        <begin position="12"/>
        <end position="29"/>
    </location>
</feature>
<organism evidence="2 3">
    <name type="scientific">Solibacillus palustris</name>
    <dbReference type="NCBI Taxonomy" id="2908203"/>
    <lineage>
        <taxon>Bacteria</taxon>
        <taxon>Bacillati</taxon>
        <taxon>Bacillota</taxon>
        <taxon>Bacilli</taxon>
        <taxon>Bacillales</taxon>
        <taxon>Caryophanaceae</taxon>
        <taxon>Solibacillus</taxon>
    </lineage>
</organism>
<comment type="caution">
    <text evidence="2">The sequence shown here is derived from an EMBL/GenBank/DDBJ whole genome shotgun (WGS) entry which is preliminary data.</text>
</comment>
<dbReference type="Proteomes" id="UP001316087">
    <property type="component" value="Unassembled WGS sequence"/>
</dbReference>
<proteinExistence type="predicted"/>
<evidence type="ECO:0000256" key="1">
    <source>
        <dbReference type="SAM" id="Phobius"/>
    </source>
</evidence>
<keyword evidence="3" id="KW-1185">Reference proteome</keyword>
<name>A0ABS9U998_9BACL</name>